<dbReference type="RefSeq" id="WP_151168640.1">
    <property type="nucleotide sequence ID" value="NZ_WACR01000007.1"/>
</dbReference>
<dbReference type="Proteomes" id="UP000435357">
    <property type="component" value="Unassembled WGS sequence"/>
</dbReference>
<keyword evidence="4" id="KW-1185">Reference proteome</keyword>
<sequence>MKSKLNLLLLSLFLLGTSVSVIAKEGPYMDKRNSSGKKDNSSSDIAANCTPPTGSEELNINNTRALIQTGGDMWWDLVGQAQYEIPKSEDGNGPTALFAGSLWLGGQDVSGQLKVAAQRFRSNGNDFWTGPLSTTDAEITPETCLEYDEHFLTYRQDVARFVAWYQAGLEGPEVQQENFPDYQIPESILNWPAHGRDYAPYNEDYYLAPFNDVDGDGNYNPQNGDYPRYNLENVENCEQRIVDIYGDQNLWWVFNDKGNIHTESQSDPIGMEIRAQAFAFATNDEVNNMTFYNYELVNRSSFELQNTYFGFWVDPDLGNPQDDYVGCDVERGMGYAYNGDENDEDNQGATGYGTQPPAIGVDFFQGPFQDNDQKDNCLCLNDYQGAIDDDGIPYDGLGVGYGDGIPDNERLGMRAFLYHNNNTSNTGDPQRGTEYYNYLRSFWRDNSRMVYGGTGYQGSVNPPYVEADYMFPGDSDPIGWGTGGNPQPIWTEVTAGNQPFDRRFVQSAGPFRLAPGAVNNITVGVVWSRANSGGAEASVEKLRVDDDKTQALFDACFQLLDGPDAPEVTTTELDREIILKINNPQISNNYNESYAEADPFLIPPDTLTADDGTQYGKPSDNSSEENDENYERLALEYQSYLFQGYQVFQLKDNSVSASDLYNNDLARLVAQCDVKDEITDLVNYEFSQDVNAAIPQPRVENAENDGIRKTFRITTDAFAEGDNRLVNHKTYYFMVIAYGHNNYKTYSQTPDGLDGQTEPYLPSRRSSSGPIPVTTVIPHKVDPRNDGTILNAQYGDGVPVKRIEGLGNSGYFLDLTPESEDAVMSGEPWKVENPIYEAGRSPIEVSVIDPLNVKDGTYRVEFKDSTYNFRESSLIAVTGSTLEDTVFFENPVNVLGERLIPEAGIGITLGDAIDPGQNNINGDLVENNGYIGAEIEFENTDDEWLTGVTDTDVNTYTNWIRSGNTAEEGQEPYWDYAYSFNQGLNGFGIDNDENYEQILDGTWAPFRLATWNTHGPAFKSATFDFTNIFRNTNEISQSAADVRYQMQYLNDVNIYFTSDKSKWTRCVVLETQDDSSLAQGNATKLFPRKAPSVDKDGNPADTSQGPSTNPENPAYISEVGMGWFPGYAIDVQTGERLNMAFGEDSYLTSDNGADMIWNPTSVVSQGVQQDANIRFGGKHFVYVFRNNEVEDEMEFVNPNYTIFQDPEYRMPAYDEGRFMISQLDADGKSTNDLIKDYRSVYRACSWTTIPLLSPGSELLSSNVVVKLRVNESYKLFSSKDEKRSIGDELDNGVEYLVKLGPIKYYEDNGDSIAQRSFKRGDVITGLGSGYSIEKVTSGFYDTGNDTVNNVVRTENAGRPLYEFTVEGMEPTTNVNNIAEEALELIKVVPNPYYAYSSYEVDKLDNRVKIINLPERCDIKIYTLNGILVREFSKDDPNISSLDWDLKNHARIPIASGVYLIHVNVPGVGEKVLKWFGVMRPVDLDSF</sequence>
<gene>
    <name evidence="3" type="ORF">F3059_09610</name>
</gene>
<feature type="region of interest" description="Disordered" evidence="1">
    <location>
        <begin position="601"/>
        <end position="628"/>
    </location>
</feature>
<accession>A0A6N6M3T5</accession>
<feature type="region of interest" description="Disordered" evidence="1">
    <location>
        <begin position="28"/>
        <end position="54"/>
    </location>
</feature>
<name>A0A6N6M3T5_9FLAO</name>
<organism evidence="3 4">
    <name type="scientific">Salibacter halophilus</name>
    <dbReference type="NCBI Taxonomy" id="1803916"/>
    <lineage>
        <taxon>Bacteria</taxon>
        <taxon>Pseudomonadati</taxon>
        <taxon>Bacteroidota</taxon>
        <taxon>Flavobacteriia</taxon>
        <taxon>Flavobacteriales</taxon>
        <taxon>Salibacteraceae</taxon>
        <taxon>Salibacter</taxon>
    </lineage>
</organism>
<evidence type="ECO:0000256" key="2">
    <source>
        <dbReference type="SAM" id="SignalP"/>
    </source>
</evidence>
<evidence type="ECO:0000313" key="4">
    <source>
        <dbReference type="Proteomes" id="UP000435357"/>
    </source>
</evidence>
<dbReference type="Gene3D" id="2.60.40.4070">
    <property type="match status" value="1"/>
</dbReference>
<feature type="chain" id="PRO_5027018977" evidence="2">
    <location>
        <begin position="24"/>
        <end position="1486"/>
    </location>
</feature>
<reference evidence="3 4" key="1">
    <citation type="submission" date="2019-09" db="EMBL/GenBank/DDBJ databases">
        <title>Genomes of Cryomorphaceae.</title>
        <authorList>
            <person name="Bowman J.P."/>
        </authorList>
    </citation>
    <scope>NUCLEOTIDE SEQUENCE [LARGE SCALE GENOMIC DNA]</scope>
    <source>
        <strain evidence="3 4">KCTC 52047</strain>
    </source>
</reference>
<protein>
    <submittedName>
        <fullName evidence="3">T9SS C-terminal target domain-containing protein</fullName>
    </submittedName>
</protein>
<dbReference type="OrthoDB" id="9807496at2"/>
<dbReference type="EMBL" id="WACR01000007">
    <property type="protein sequence ID" value="KAB1063815.1"/>
    <property type="molecule type" value="Genomic_DNA"/>
</dbReference>
<evidence type="ECO:0000313" key="3">
    <source>
        <dbReference type="EMBL" id="KAB1063815.1"/>
    </source>
</evidence>
<proteinExistence type="predicted"/>
<keyword evidence="2" id="KW-0732">Signal</keyword>
<comment type="caution">
    <text evidence="3">The sequence shown here is derived from an EMBL/GenBank/DDBJ whole genome shotgun (WGS) entry which is preliminary data.</text>
</comment>
<feature type="compositionally biased region" description="Basic and acidic residues" evidence="1">
    <location>
        <begin position="28"/>
        <end position="41"/>
    </location>
</feature>
<feature type="signal peptide" evidence="2">
    <location>
        <begin position="1"/>
        <end position="23"/>
    </location>
</feature>
<feature type="region of interest" description="Disordered" evidence="1">
    <location>
        <begin position="759"/>
        <end position="784"/>
    </location>
</feature>
<feature type="region of interest" description="Disordered" evidence="1">
    <location>
        <begin position="1080"/>
        <end position="1114"/>
    </location>
</feature>
<feature type="compositionally biased region" description="Polar residues" evidence="1">
    <location>
        <begin position="1100"/>
        <end position="1111"/>
    </location>
</feature>
<evidence type="ECO:0000256" key="1">
    <source>
        <dbReference type="SAM" id="MobiDB-lite"/>
    </source>
</evidence>